<dbReference type="PROSITE" id="PS00109">
    <property type="entry name" value="PROTEIN_KINASE_TYR"/>
    <property type="match status" value="1"/>
</dbReference>
<comment type="subcellular location">
    <subcellularLocation>
        <location evidence="2">Cell junction</location>
        <location evidence="2">Focal adhesion</location>
    </subcellularLocation>
    <subcellularLocation>
        <location evidence="3">Cytoplasm</location>
    </subcellularLocation>
    <subcellularLocation>
        <location evidence="1">Nucleus</location>
    </subcellularLocation>
</comment>
<keyword evidence="6" id="KW-0965">Cell junction</keyword>
<evidence type="ECO:0000256" key="7">
    <source>
        <dbReference type="ARBA" id="ARBA00023242"/>
    </source>
</evidence>
<dbReference type="OrthoDB" id="9886644at2759"/>
<evidence type="ECO:0000256" key="1">
    <source>
        <dbReference type="ARBA" id="ARBA00004123"/>
    </source>
</evidence>
<dbReference type="FunFam" id="1.10.510.10:FF:000510">
    <property type="entry name" value="Inactive tyrosine-protein kinase PRAG1"/>
    <property type="match status" value="1"/>
</dbReference>
<dbReference type="GO" id="GO:2000145">
    <property type="term" value="P:regulation of cell motility"/>
    <property type="evidence" value="ECO:0000318"/>
    <property type="project" value="GO_Central"/>
</dbReference>
<evidence type="ECO:0000256" key="6">
    <source>
        <dbReference type="ARBA" id="ARBA00022949"/>
    </source>
</evidence>
<evidence type="ECO:0000256" key="11">
    <source>
        <dbReference type="SAM" id="MobiDB-lite"/>
    </source>
</evidence>
<dbReference type="GO" id="GO:0005524">
    <property type="term" value="F:ATP binding"/>
    <property type="evidence" value="ECO:0007669"/>
    <property type="project" value="InterPro"/>
</dbReference>
<keyword evidence="13" id="KW-1185">Reference proteome</keyword>
<evidence type="ECO:0000256" key="2">
    <source>
        <dbReference type="ARBA" id="ARBA00004246"/>
    </source>
</evidence>
<accession>A0A8J0UQW6</accession>
<feature type="region of interest" description="Disordered" evidence="11">
    <location>
        <begin position="261"/>
        <end position="314"/>
    </location>
</feature>
<dbReference type="SUPFAM" id="SSF56112">
    <property type="entry name" value="Protein kinase-like (PK-like)"/>
    <property type="match status" value="1"/>
</dbReference>
<keyword evidence="14" id="KW-0808">Transferase</keyword>
<dbReference type="PANTHER" id="PTHR22972">
    <property type="entry name" value="SERINE/THREONINE PROTEIN KINASE"/>
    <property type="match status" value="1"/>
</dbReference>
<dbReference type="InterPro" id="IPR008266">
    <property type="entry name" value="Tyr_kinase_AS"/>
</dbReference>
<organism evidence="13 14">
    <name type="scientific">Xenopus laevis</name>
    <name type="common">African clawed frog</name>
    <dbReference type="NCBI Taxonomy" id="8355"/>
    <lineage>
        <taxon>Eukaryota</taxon>
        <taxon>Metazoa</taxon>
        <taxon>Chordata</taxon>
        <taxon>Craniata</taxon>
        <taxon>Vertebrata</taxon>
        <taxon>Euteleostomi</taxon>
        <taxon>Amphibia</taxon>
        <taxon>Batrachia</taxon>
        <taxon>Anura</taxon>
        <taxon>Pipoidea</taxon>
        <taxon>Pipidae</taxon>
        <taxon>Xenopodinae</taxon>
        <taxon>Xenopus</taxon>
        <taxon>Xenopus</taxon>
    </lineage>
</organism>
<evidence type="ECO:0000313" key="14">
    <source>
        <dbReference type="RefSeq" id="XP_018108478.1"/>
    </source>
</evidence>
<dbReference type="GO" id="GO:0005634">
    <property type="term" value="C:nucleus"/>
    <property type="evidence" value="ECO:0007669"/>
    <property type="project" value="UniProtKB-SubCell"/>
</dbReference>
<evidence type="ECO:0000313" key="15">
    <source>
        <dbReference type="Xenbase" id="XB-GENE-17344713"/>
    </source>
</evidence>
<dbReference type="GO" id="GO:0005737">
    <property type="term" value="C:cytoplasm"/>
    <property type="evidence" value="ECO:0007669"/>
    <property type="project" value="UniProtKB-SubCell"/>
</dbReference>
<dbReference type="PROSITE" id="PS50011">
    <property type="entry name" value="PROTEIN_KINASE_DOM"/>
    <property type="match status" value="1"/>
</dbReference>
<dbReference type="RefSeq" id="XP_018108478.1">
    <property type="nucleotide sequence ID" value="XM_018252989.2"/>
</dbReference>
<keyword evidence="4" id="KW-0963">Cytoplasm</keyword>
<protein>
    <recommendedName>
        <fullName evidence="9">Inactive tyrosine-protein kinase PRAG1</fullName>
    </recommendedName>
    <alternativeName>
        <fullName evidence="10">PEAK1-related kinase-activating pseudokinase 1</fullName>
    </alternativeName>
</protein>
<comment type="similarity">
    <text evidence="8">Belongs to the protein kinase superfamily.</text>
</comment>
<evidence type="ECO:0000256" key="4">
    <source>
        <dbReference type="ARBA" id="ARBA00022490"/>
    </source>
</evidence>
<evidence type="ECO:0000256" key="8">
    <source>
        <dbReference type="ARBA" id="ARBA00038349"/>
    </source>
</evidence>
<dbReference type="PANTHER" id="PTHR22972:SF3">
    <property type="entry name" value="INACTIVE TYROSINE-PROTEIN KINASE PRAG1"/>
    <property type="match status" value="1"/>
</dbReference>
<dbReference type="InterPro" id="IPR051511">
    <property type="entry name" value="MitoQC_Scaffold_Kinases"/>
</dbReference>
<keyword evidence="5" id="KW-0597">Phosphoprotein</keyword>
<reference evidence="14" key="1">
    <citation type="submission" date="2025-08" db="UniProtKB">
        <authorList>
            <consortium name="RefSeq"/>
        </authorList>
    </citation>
    <scope>IDENTIFICATION</scope>
    <source>
        <strain evidence="14">J_2021</strain>
        <tissue evidence="14">Erythrocytes</tissue>
    </source>
</reference>
<keyword evidence="7" id="KW-0539">Nucleus</keyword>
<name>A0A8J0UQW6_XENLA</name>
<evidence type="ECO:0000256" key="3">
    <source>
        <dbReference type="ARBA" id="ARBA00004496"/>
    </source>
</evidence>
<dbReference type="KEGG" id="xla:108711342"/>
<feature type="compositionally biased region" description="Polar residues" evidence="11">
    <location>
        <begin position="788"/>
        <end position="816"/>
    </location>
</feature>
<dbReference type="SMART" id="SM00220">
    <property type="entry name" value="S_TKc"/>
    <property type="match status" value="1"/>
</dbReference>
<evidence type="ECO:0000256" key="9">
    <source>
        <dbReference type="ARBA" id="ARBA00072730"/>
    </source>
</evidence>
<dbReference type="GO" id="GO:0004672">
    <property type="term" value="F:protein kinase activity"/>
    <property type="evidence" value="ECO:0000318"/>
    <property type="project" value="GO_Central"/>
</dbReference>
<feature type="region of interest" description="Disordered" evidence="11">
    <location>
        <begin position="635"/>
        <end position="684"/>
    </location>
</feature>
<keyword evidence="14" id="KW-0418">Kinase</keyword>
<dbReference type="InterPro" id="IPR011009">
    <property type="entry name" value="Kinase-like_dom_sf"/>
</dbReference>
<sequence length="1331" mass="147630">MLQLWRKTNTFDMSHSAPSTAQNERASSGPRMHRTITLNSQGVKMSVCSEFVEHIWKPGSCKNCFHPRSDHRQPQTLSDGKNGNLPALQSLNGIKFKPDNASQDEDSVIATLYTKPTIAVKPTMLTSDNEMWTELNSTETLTQVSWKMSQTSNSFLKSGDISKSVLDNFSNSFNQKFTAFNDNTPNYVFNGLKSPDRKMGINAVNNLTYVSHFSGQSDKATFIKEKLPSTFEQTANGNLVNGDTKKLSCIQEESTLLSLKSSSGCSSGTLSSTDRTTPPGTLLTRGTSLSQSTGRSGMGLCNLDNPTPIKPTRKFQDKNSLKSLELGSSKNQNCSNLKVTLHSESDALTNNLSCTFTRDNPLGSPPYKDSQTSEFHLAMDCRKNLVKHSQQLTCQEDHLQFQAEGSNGEPIYAESTKRKGVLSRLEIKPQAQRNTAKNVIPPNSPICEEKQEITTTQVAAKITVMAAHTEEDNRTIFLSSPDSAVGVQWTCSSPSSSSENSNMSPFVWGERIQGRQEFKTAELNKRYCGPSVPKSQGNSSTVVSSILIKPDECSSLKLSSPTQTAGIVHLSSQKKESPEVNERCLQSTERRHRYYQAQWSRQCKIDEEEEEEVSVSQTSRINVVSNGQLTKSSFNYEEKSSVEEQKSRKGMSKSASCPVELSKANHEKDTSQPPPPPPKKQTRHLVKLNKSSTDLEVVSLGSVESLGESFKATHVSNVNVSFSTGSIDSLDSRTCSEEGHSYEVVNSPSVSPGGEKKHFTKILSLDSGKDTQHGAIQPPPLPVKKSMNRASSVPDNSALGRTNPSRTLITSNNPRYNISQSENNVCGDIATQSSLLLSPGEKHVMFSSSESLEKCCKGSGHRNEIRSRNSVQGKGLSSSQLSVSSHISSGSSLQLHHLLSNIDSKEGMYGKLSGLYAQSMRRLVNKCEDHFMREQKQELHFNENNWSLFKLTSNKPCCIAGDAIYYCVTCSKDPNNNYSVKMCKAEDAKAPSSLSLPVHFNIQQECGSFVATVPLSMLNPPDIPKGPSSNESSQTVGPASEQECVVVITREVPYLTSAEFVDESVSAHQLQPDVYERQVCLLLLQLCNGLEHLKEHGIIHRDLCLENLLLVHRQTSAEKIKDVKYVPRLIVSNFSKAKQRPGCEESKPMRDKTRLAPEIMAASQYKKFDEFQTGILIYELLHQPNPFEVRTSLHEHDYSQKDLPSLPALSVYSRGLQHLAHLLLEADPIKRIRISEAKRILQCLLWGPRKDLTDQPFSHEEAFHCALQNWIDMKRALLMMKFAEQALEPQQNISLEDWLCCQYLASADPCYLYKTLKLIKLIATVSSSDKI</sequence>
<feature type="region of interest" description="Disordered" evidence="11">
    <location>
        <begin position="9"/>
        <end position="31"/>
    </location>
</feature>
<evidence type="ECO:0000256" key="10">
    <source>
        <dbReference type="ARBA" id="ARBA00079294"/>
    </source>
</evidence>
<dbReference type="Pfam" id="PF00069">
    <property type="entry name" value="Pkinase"/>
    <property type="match status" value="1"/>
</dbReference>
<dbReference type="Proteomes" id="UP000186698">
    <property type="component" value="Chromosome 1L"/>
</dbReference>
<dbReference type="GeneID" id="108711342"/>
<dbReference type="AGR" id="Xenbase:XB-GENE-17344713"/>
<feature type="compositionally biased region" description="Basic and acidic residues" evidence="11">
    <location>
        <begin position="636"/>
        <end position="647"/>
    </location>
</feature>
<feature type="region of interest" description="Disordered" evidence="11">
    <location>
        <begin position="769"/>
        <end position="816"/>
    </location>
</feature>
<evidence type="ECO:0000313" key="13">
    <source>
        <dbReference type="Proteomes" id="UP000186698"/>
    </source>
</evidence>
<evidence type="ECO:0000256" key="5">
    <source>
        <dbReference type="ARBA" id="ARBA00022553"/>
    </source>
</evidence>
<feature type="compositionally biased region" description="Polar residues" evidence="11">
    <location>
        <begin position="9"/>
        <end position="26"/>
    </location>
</feature>
<dbReference type="Xenbase" id="XB-GENE-17344713">
    <property type="gene designation" value="prag1.L"/>
</dbReference>
<dbReference type="CTD" id="108711342"/>
<dbReference type="GO" id="GO:0005925">
    <property type="term" value="C:focal adhesion"/>
    <property type="evidence" value="ECO:0007669"/>
    <property type="project" value="UniProtKB-SubCell"/>
</dbReference>
<proteinExistence type="inferred from homology"/>
<dbReference type="Gene3D" id="1.10.510.10">
    <property type="entry name" value="Transferase(Phosphotransferase) domain 1"/>
    <property type="match status" value="1"/>
</dbReference>
<feature type="domain" description="Protein kinase" evidence="12">
    <location>
        <begin position="954"/>
        <end position="1245"/>
    </location>
</feature>
<gene>
    <name evidence="14 15" type="primary">prag1.L</name>
</gene>
<feature type="compositionally biased region" description="Low complexity" evidence="11">
    <location>
        <begin position="261"/>
        <end position="295"/>
    </location>
</feature>
<dbReference type="InterPro" id="IPR000719">
    <property type="entry name" value="Prot_kinase_dom"/>
</dbReference>
<evidence type="ECO:0000259" key="12">
    <source>
        <dbReference type="PROSITE" id="PS50011"/>
    </source>
</evidence>